<dbReference type="PROSITE" id="PS50222">
    <property type="entry name" value="EF_HAND_2"/>
    <property type="match status" value="1"/>
</dbReference>
<dbReference type="EMBL" id="JBBWWQ010000006">
    <property type="protein sequence ID" value="KAK8945038.1"/>
    <property type="molecule type" value="Genomic_DNA"/>
</dbReference>
<evidence type="ECO:0000313" key="4">
    <source>
        <dbReference type="Proteomes" id="UP001418222"/>
    </source>
</evidence>
<accession>A0AAP0G984</accession>
<dbReference type="FunFam" id="3.60.10.10:FF:000055">
    <property type="entry name" value="Putative calcium-binding protein"/>
    <property type="match status" value="1"/>
</dbReference>
<reference evidence="3 4" key="1">
    <citation type="journal article" date="2022" name="Nat. Plants">
        <title>Genomes of leafy and leafless Platanthera orchids illuminate the evolution of mycoheterotrophy.</title>
        <authorList>
            <person name="Li M.H."/>
            <person name="Liu K.W."/>
            <person name="Li Z."/>
            <person name="Lu H.C."/>
            <person name="Ye Q.L."/>
            <person name="Zhang D."/>
            <person name="Wang J.Y."/>
            <person name="Li Y.F."/>
            <person name="Zhong Z.M."/>
            <person name="Liu X."/>
            <person name="Yu X."/>
            <person name="Liu D.K."/>
            <person name="Tu X.D."/>
            <person name="Liu B."/>
            <person name="Hao Y."/>
            <person name="Liao X.Y."/>
            <person name="Jiang Y.T."/>
            <person name="Sun W.H."/>
            <person name="Chen J."/>
            <person name="Chen Y.Q."/>
            <person name="Ai Y."/>
            <person name="Zhai J.W."/>
            <person name="Wu S.S."/>
            <person name="Zhou Z."/>
            <person name="Hsiao Y.Y."/>
            <person name="Wu W.L."/>
            <person name="Chen Y.Y."/>
            <person name="Lin Y.F."/>
            <person name="Hsu J.L."/>
            <person name="Li C.Y."/>
            <person name="Wang Z.W."/>
            <person name="Zhao X."/>
            <person name="Zhong W.Y."/>
            <person name="Ma X.K."/>
            <person name="Ma L."/>
            <person name="Huang J."/>
            <person name="Chen G.Z."/>
            <person name="Huang M.Z."/>
            <person name="Huang L."/>
            <person name="Peng D.H."/>
            <person name="Luo Y.B."/>
            <person name="Zou S.Q."/>
            <person name="Chen S.P."/>
            <person name="Lan S."/>
            <person name="Tsai W.C."/>
            <person name="Van de Peer Y."/>
            <person name="Liu Z.J."/>
        </authorList>
    </citation>
    <scope>NUCLEOTIDE SEQUENCE [LARGE SCALE GENOMIC DNA]</scope>
    <source>
        <strain evidence="3">Lor287</strain>
    </source>
</reference>
<evidence type="ECO:0000259" key="2">
    <source>
        <dbReference type="PROSITE" id="PS50222"/>
    </source>
</evidence>
<dbReference type="SUPFAM" id="SSF47473">
    <property type="entry name" value="EF-hand"/>
    <property type="match status" value="1"/>
</dbReference>
<dbReference type="InterPro" id="IPR005135">
    <property type="entry name" value="Endo/exonuclease/phosphatase"/>
</dbReference>
<comment type="caution">
    <text evidence="3">The sequence shown here is derived from an EMBL/GenBank/DDBJ whole genome shotgun (WGS) entry which is preliminary data.</text>
</comment>
<dbReference type="Proteomes" id="UP001418222">
    <property type="component" value="Unassembled WGS sequence"/>
</dbReference>
<dbReference type="Gene3D" id="3.60.10.10">
    <property type="entry name" value="Endonuclease/exonuclease/phosphatase"/>
    <property type="match status" value="1"/>
</dbReference>
<dbReference type="InterPro" id="IPR018247">
    <property type="entry name" value="EF_Hand_1_Ca_BS"/>
</dbReference>
<proteinExistence type="predicted"/>
<dbReference type="PROSITE" id="PS00018">
    <property type="entry name" value="EF_HAND_1"/>
    <property type="match status" value="1"/>
</dbReference>
<organism evidence="3 4">
    <name type="scientific">Platanthera zijinensis</name>
    <dbReference type="NCBI Taxonomy" id="2320716"/>
    <lineage>
        <taxon>Eukaryota</taxon>
        <taxon>Viridiplantae</taxon>
        <taxon>Streptophyta</taxon>
        <taxon>Embryophyta</taxon>
        <taxon>Tracheophyta</taxon>
        <taxon>Spermatophyta</taxon>
        <taxon>Magnoliopsida</taxon>
        <taxon>Liliopsida</taxon>
        <taxon>Asparagales</taxon>
        <taxon>Orchidaceae</taxon>
        <taxon>Orchidoideae</taxon>
        <taxon>Orchideae</taxon>
        <taxon>Orchidinae</taxon>
        <taxon>Platanthera</taxon>
    </lineage>
</organism>
<gene>
    <name evidence="3" type="ORF">KSP39_PZI007698</name>
</gene>
<dbReference type="Gene3D" id="1.10.238.10">
    <property type="entry name" value="EF-hand"/>
    <property type="match status" value="1"/>
</dbReference>
<dbReference type="PANTHER" id="PTHR12121:SF31">
    <property type="entry name" value="FAMILY PROTEIN, PUTATIVE, EXPRESSED-RELATED"/>
    <property type="match status" value="1"/>
</dbReference>
<dbReference type="Pfam" id="PF03372">
    <property type="entry name" value="Exo_endo_phos"/>
    <property type="match status" value="1"/>
</dbReference>
<dbReference type="InterPro" id="IPR050410">
    <property type="entry name" value="CCR4/nocturin_mRNA_transcr"/>
</dbReference>
<dbReference type="GO" id="GO:0005509">
    <property type="term" value="F:calcium ion binding"/>
    <property type="evidence" value="ECO:0007669"/>
    <property type="project" value="InterPro"/>
</dbReference>
<dbReference type="PANTHER" id="PTHR12121">
    <property type="entry name" value="CARBON CATABOLITE REPRESSOR PROTEIN 4"/>
    <property type="match status" value="1"/>
</dbReference>
<dbReference type="AlphaFoldDB" id="A0AAP0G984"/>
<name>A0AAP0G984_9ASPA</name>
<keyword evidence="1" id="KW-0106">Calcium</keyword>
<sequence length="454" mass="51766">MRPPKSLDKRKKMKARLVKECLRYGSATTMSADGCFSCTTFNILAPIYNRLDKEDQSCRESQFKAYWLSRNESIIGQLLEERSSIICLQEVWLGNDELVEMYEKRLGDAGYISLKLARTNNRGDGLLTAVSRDCFRVLNYQEMLFNDFGDRVAQLLHVESVVPFWQSRNCNLPQEIIIVNTHLLFPHDHSICIARLHQVCKILQYVESYQKENMLNPLPVILCGDWNGSKRGHVYKFLRSQGFVSSYDIAHQYTDNDSDAHKWVSHRNHRGNICGVDFIWLLNPDKHQKPLKTSWNEAVLGIMKYLLLRETSLTEKNAFAFLKADSPGDYVTFAGFCQALCQLGLTGHSSGLSAEEMEDLWNHADIDGNGILDYGEFMEIWNMPCLEKNKEAMNGGGQSIHGESHGSQVFGFDVKNASLFPPEMEKGIWPEDYFLSDHAPLTVVFSPYSLEKGC</sequence>
<evidence type="ECO:0000256" key="1">
    <source>
        <dbReference type="ARBA" id="ARBA00022837"/>
    </source>
</evidence>
<feature type="domain" description="EF-hand" evidence="2">
    <location>
        <begin position="352"/>
        <end position="387"/>
    </location>
</feature>
<dbReference type="InterPro" id="IPR011992">
    <property type="entry name" value="EF-hand-dom_pair"/>
</dbReference>
<dbReference type="InterPro" id="IPR036691">
    <property type="entry name" value="Endo/exonu/phosph_ase_sf"/>
</dbReference>
<dbReference type="SUPFAM" id="SSF56219">
    <property type="entry name" value="DNase I-like"/>
    <property type="match status" value="1"/>
</dbReference>
<dbReference type="GO" id="GO:0000175">
    <property type="term" value="F:3'-5'-RNA exonuclease activity"/>
    <property type="evidence" value="ECO:0007669"/>
    <property type="project" value="TreeGrafter"/>
</dbReference>
<keyword evidence="4" id="KW-1185">Reference proteome</keyword>
<dbReference type="InterPro" id="IPR002048">
    <property type="entry name" value="EF_hand_dom"/>
</dbReference>
<protein>
    <recommendedName>
        <fullName evidence="2">EF-hand domain-containing protein</fullName>
    </recommendedName>
</protein>
<evidence type="ECO:0000313" key="3">
    <source>
        <dbReference type="EMBL" id="KAK8945038.1"/>
    </source>
</evidence>